<reference evidence="2 3" key="1">
    <citation type="submission" date="2019-12" db="EMBL/GenBank/DDBJ databases">
        <title>Defluviitalea raffinosedens, isolated from a biogas fermenter, genome sequencing and characterization.</title>
        <authorList>
            <person name="Rettenmaier R."/>
            <person name="Schneider M."/>
            <person name="Neuhaus K."/>
            <person name="Liebl W."/>
            <person name="Zverlov V."/>
        </authorList>
    </citation>
    <scope>NUCLEOTIDE SEQUENCE [LARGE SCALE GENOMIC DNA]</scope>
    <source>
        <strain evidence="2 3">249c-K6</strain>
    </source>
</reference>
<name>A0A7C8HEQ6_9FIRM</name>
<dbReference type="AlphaFoldDB" id="A0A7C8HEQ6"/>
<proteinExistence type="predicted"/>
<sequence>MKKEKGFASFTPDQAKEFMKQGKQSKPQDPYAGEQRHKQKQQAMNKKH</sequence>
<accession>A0A7C8HEQ6</accession>
<evidence type="ECO:0000256" key="1">
    <source>
        <dbReference type="SAM" id="MobiDB-lite"/>
    </source>
</evidence>
<dbReference type="OrthoDB" id="9947201at2"/>
<feature type="region of interest" description="Disordered" evidence="1">
    <location>
        <begin position="1"/>
        <end position="48"/>
    </location>
</feature>
<comment type="caution">
    <text evidence="2">The sequence shown here is derived from an EMBL/GenBank/DDBJ whole genome shotgun (WGS) entry which is preliminary data.</text>
</comment>
<organism evidence="2 3">
    <name type="scientific">Defluviitalea raffinosedens</name>
    <dbReference type="NCBI Taxonomy" id="1450156"/>
    <lineage>
        <taxon>Bacteria</taxon>
        <taxon>Bacillati</taxon>
        <taxon>Bacillota</taxon>
        <taxon>Clostridia</taxon>
        <taxon>Lachnospirales</taxon>
        <taxon>Defluviitaleaceae</taxon>
        <taxon>Defluviitalea</taxon>
    </lineage>
</organism>
<protein>
    <submittedName>
        <fullName evidence="2">Uncharacterized protein</fullName>
    </submittedName>
</protein>
<dbReference type="RefSeq" id="WP_158740808.1">
    <property type="nucleotide sequence ID" value="NZ_WSLF01000008.1"/>
</dbReference>
<evidence type="ECO:0000313" key="2">
    <source>
        <dbReference type="EMBL" id="KAE9633493.1"/>
    </source>
</evidence>
<feature type="compositionally biased region" description="Basic residues" evidence="1">
    <location>
        <begin position="37"/>
        <end position="48"/>
    </location>
</feature>
<gene>
    <name evidence="2" type="ORF">GND95_09660</name>
</gene>
<dbReference type="EMBL" id="WSLF01000008">
    <property type="protein sequence ID" value="KAE9633493.1"/>
    <property type="molecule type" value="Genomic_DNA"/>
</dbReference>
<dbReference type="Proteomes" id="UP000483018">
    <property type="component" value="Unassembled WGS sequence"/>
</dbReference>
<keyword evidence="3" id="KW-1185">Reference proteome</keyword>
<evidence type="ECO:0000313" key="3">
    <source>
        <dbReference type="Proteomes" id="UP000483018"/>
    </source>
</evidence>